<proteinExistence type="predicted"/>
<reference evidence="1" key="1">
    <citation type="submission" date="2014-09" db="EMBL/GenBank/DDBJ databases">
        <authorList>
            <person name="Magalhaes I.L.F."/>
            <person name="Oliveira U."/>
            <person name="Santos F.R."/>
            <person name="Vidigal T.H.D.A."/>
            <person name="Brescovit A.D."/>
            <person name="Santos A.J."/>
        </authorList>
    </citation>
    <scope>NUCLEOTIDE SEQUENCE</scope>
    <source>
        <tissue evidence="1">Shoot tissue taken approximately 20 cm above the soil surface</tissue>
    </source>
</reference>
<accession>A0A0A9F6I0</accession>
<sequence>MRRQPYPPQSEDALRYTFHCFQHFSLSSEKLSSQIKMQLAWRILKPQN</sequence>
<dbReference type="EMBL" id="GBRH01191072">
    <property type="protein sequence ID" value="JAE06824.1"/>
    <property type="molecule type" value="Transcribed_RNA"/>
</dbReference>
<organism evidence="1">
    <name type="scientific">Arundo donax</name>
    <name type="common">Giant reed</name>
    <name type="synonym">Donax arundinaceus</name>
    <dbReference type="NCBI Taxonomy" id="35708"/>
    <lineage>
        <taxon>Eukaryota</taxon>
        <taxon>Viridiplantae</taxon>
        <taxon>Streptophyta</taxon>
        <taxon>Embryophyta</taxon>
        <taxon>Tracheophyta</taxon>
        <taxon>Spermatophyta</taxon>
        <taxon>Magnoliopsida</taxon>
        <taxon>Liliopsida</taxon>
        <taxon>Poales</taxon>
        <taxon>Poaceae</taxon>
        <taxon>PACMAD clade</taxon>
        <taxon>Arundinoideae</taxon>
        <taxon>Arundineae</taxon>
        <taxon>Arundo</taxon>
    </lineage>
</organism>
<reference evidence="1" key="2">
    <citation type="journal article" date="2015" name="Data Brief">
        <title>Shoot transcriptome of the giant reed, Arundo donax.</title>
        <authorList>
            <person name="Barrero R.A."/>
            <person name="Guerrero F.D."/>
            <person name="Moolhuijzen P."/>
            <person name="Goolsby J.A."/>
            <person name="Tidwell J."/>
            <person name="Bellgard S.E."/>
            <person name="Bellgard M.I."/>
        </authorList>
    </citation>
    <scope>NUCLEOTIDE SEQUENCE</scope>
    <source>
        <tissue evidence="1">Shoot tissue taken approximately 20 cm above the soil surface</tissue>
    </source>
</reference>
<evidence type="ECO:0000313" key="1">
    <source>
        <dbReference type="EMBL" id="JAE06824.1"/>
    </source>
</evidence>
<protein>
    <submittedName>
        <fullName evidence="1">Uncharacterized protein</fullName>
    </submittedName>
</protein>
<dbReference type="AlphaFoldDB" id="A0A0A9F6I0"/>
<name>A0A0A9F6I0_ARUDO</name>